<dbReference type="EMBL" id="WIXE01007861">
    <property type="protein sequence ID" value="KAK5980018.1"/>
    <property type="molecule type" value="Genomic_DNA"/>
</dbReference>
<keyword evidence="3" id="KW-1185">Reference proteome</keyword>
<evidence type="ECO:0000313" key="3">
    <source>
        <dbReference type="Proteomes" id="UP001331761"/>
    </source>
</evidence>
<dbReference type="Proteomes" id="UP001331761">
    <property type="component" value="Unassembled WGS sequence"/>
</dbReference>
<evidence type="ECO:0000259" key="1">
    <source>
        <dbReference type="Pfam" id="PF13843"/>
    </source>
</evidence>
<dbReference type="InterPro" id="IPR029526">
    <property type="entry name" value="PGBD"/>
</dbReference>
<dbReference type="Pfam" id="PF13843">
    <property type="entry name" value="DDE_Tnp_1_7"/>
    <property type="match status" value="1"/>
</dbReference>
<organism evidence="2 3">
    <name type="scientific">Trichostrongylus colubriformis</name>
    <name type="common">Black scour worm</name>
    <dbReference type="NCBI Taxonomy" id="6319"/>
    <lineage>
        <taxon>Eukaryota</taxon>
        <taxon>Metazoa</taxon>
        <taxon>Ecdysozoa</taxon>
        <taxon>Nematoda</taxon>
        <taxon>Chromadorea</taxon>
        <taxon>Rhabditida</taxon>
        <taxon>Rhabditina</taxon>
        <taxon>Rhabditomorpha</taxon>
        <taxon>Strongyloidea</taxon>
        <taxon>Trichostrongylidae</taxon>
        <taxon>Trichostrongylus</taxon>
    </lineage>
</organism>
<accession>A0AAN8G9W2</accession>
<comment type="caution">
    <text evidence="2">The sequence shown here is derived from an EMBL/GenBank/DDBJ whole genome shotgun (WGS) entry which is preliminary data.</text>
</comment>
<reference evidence="2 3" key="1">
    <citation type="submission" date="2019-10" db="EMBL/GenBank/DDBJ databases">
        <title>Assembly and Annotation for the nematode Trichostrongylus colubriformis.</title>
        <authorList>
            <person name="Martin J."/>
        </authorList>
    </citation>
    <scope>NUCLEOTIDE SEQUENCE [LARGE SCALE GENOMIC DNA]</scope>
    <source>
        <strain evidence="2">G859</strain>
        <tissue evidence="2">Whole worm</tissue>
    </source>
</reference>
<evidence type="ECO:0000313" key="2">
    <source>
        <dbReference type="EMBL" id="KAK5980018.1"/>
    </source>
</evidence>
<sequence length="123" mass="14123">MDLMEGFMDEGRVLCTDNFYTSIELAEMLLRRKTDLIVTLRKNRKRIPKTVKEKKLKRGDVLFQQDDNGILVMKWKDKREIFLLSTKHDGSLGSSGKPALVEDYNVLKGFAASGLHPLYTKNC</sequence>
<protein>
    <submittedName>
        <fullName evidence="2">PiggyBac transposable element-derived protein 4</fullName>
    </submittedName>
</protein>
<name>A0AAN8G9W2_TRICO</name>
<gene>
    <name evidence="2" type="ORF">GCK32_000119</name>
</gene>
<dbReference type="AlphaFoldDB" id="A0AAN8G9W2"/>
<dbReference type="PANTHER" id="PTHR46599">
    <property type="entry name" value="PIGGYBAC TRANSPOSABLE ELEMENT-DERIVED PROTEIN 4"/>
    <property type="match status" value="1"/>
</dbReference>
<dbReference type="PANTHER" id="PTHR46599:SF3">
    <property type="entry name" value="PIGGYBAC TRANSPOSABLE ELEMENT-DERIVED PROTEIN 4"/>
    <property type="match status" value="1"/>
</dbReference>
<proteinExistence type="predicted"/>
<feature type="domain" description="PiggyBac transposable element-derived protein" evidence="1">
    <location>
        <begin position="1"/>
        <end position="108"/>
    </location>
</feature>